<dbReference type="GO" id="GO:0003677">
    <property type="term" value="F:DNA binding"/>
    <property type="evidence" value="ECO:0007669"/>
    <property type="project" value="UniProtKB-KW"/>
</dbReference>
<dbReference type="InterPro" id="IPR036390">
    <property type="entry name" value="WH_DNA-bd_sf"/>
</dbReference>
<evidence type="ECO:0000259" key="1">
    <source>
        <dbReference type="PROSITE" id="PS50995"/>
    </source>
</evidence>
<dbReference type="PRINTS" id="PR00598">
    <property type="entry name" value="HTHMARR"/>
</dbReference>
<accession>A0A846S3K4</accession>
<dbReference type="PANTHER" id="PTHR33164">
    <property type="entry name" value="TRANSCRIPTIONAL REGULATOR, MARR FAMILY"/>
    <property type="match status" value="1"/>
</dbReference>
<dbReference type="Gene3D" id="1.10.10.10">
    <property type="entry name" value="Winged helix-like DNA-binding domain superfamily/Winged helix DNA-binding domain"/>
    <property type="match status" value="1"/>
</dbReference>
<dbReference type="InterPro" id="IPR000835">
    <property type="entry name" value="HTH_MarR-typ"/>
</dbReference>
<dbReference type="PANTHER" id="PTHR33164:SF89">
    <property type="entry name" value="MARR FAMILY REGULATORY PROTEIN"/>
    <property type="match status" value="1"/>
</dbReference>
<name>A0A846S3K4_9MICO</name>
<dbReference type="PROSITE" id="PS50995">
    <property type="entry name" value="HTH_MARR_2"/>
    <property type="match status" value="1"/>
</dbReference>
<protein>
    <submittedName>
        <fullName evidence="2">DNA-binding MarR family transcriptional regulator</fullName>
    </submittedName>
</protein>
<organism evidence="2 3">
    <name type="scientific">Brevibacterium marinum</name>
    <dbReference type="NCBI Taxonomy" id="418643"/>
    <lineage>
        <taxon>Bacteria</taxon>
        <taxon>Bacillati</taxon>
        <taxon>Actinomycetota</taxon>
        <taxon>Actinomycetes</taxon>
        <taxon>Micrococcales</taxon>
        <taxon>Brevibacteriaceae</taxon>
        <taxon>Brevibacterium</taxon>
    </lineage>
</organism>
<dbReference type="InterPro" id="IPR039422">
    <property type="entry name" value="MarR/SlyA-like"/>
</dbReference>
<dbReference type="SUPFAM" id="SSF46785">
    <property type="entry name" value="Winged helix' DNA-binding domain"/>
    <property type="match status" value="1"/>
</dbReference>
<dbReference type="EMBL" id="JAATJN010000001">
    <property type="protein sequence ID" value="NJC58726.1"/>
    <property type="molecule type" value="Genomic_DNA"/>
</dbReference>
<dbReference type="RefSeq" id="WP_167952653.1">
    <property type="nucleotide sequence ID" value="NZ_BAAAPQ010000026.1"/>
</dbReference>
<dbReference type="InterPro" id="IPR036388">
    <property type="entry name" value="WH-like_DNA-bd_sf"/>
</dbReference>
<gene>
    <name evidence="2" type="ORF">BKA07_003761</name>
</gene>
<dbReference type="Pfam" id="PF12802">
    <property type="entry name" value="MarR_2"/>
    <property type="match status" value="1"/>
</dbReference>
<keyword evidence="3" id="KW-1185">Reference proteome</keyword>
<dbReference type="SMART" id="SM00347">
    <property type="entry name" value="HTH_MARR"/>
    <property type="match status" value="1"/>
</dbReference>
<comment type="caution">
    <text evidence="2">The sequence shown here is derived from an EMBL/GenBank/DDBJ whole genome shotgun (WGS) entry which is preliminary data.</text>
</comment>
<evidence type="ECO:0000313" key="3">
    <source>
        <dbReference type="Proteomes" id="UP000576792"/>
    </source>
</evidence>
<dbReference type="GO" id="GO:0003700">
    <property type="term" value="F:DNA-binding transcription factor activity"/>
    <property type="evidence" value="ECO:0007669"/>
    <property type="project" value="InterPro"/>
</dbReference>
<evidence type="ECO:0000313" key="2">
    <source>
        <dbReference type="EMBL" id="NJC58726.1"/>
    </source>
</evidence>
<dbReference type="Proteomes" id="UP000576792">
    <property type="component" value="Unassembled WGS sequence"/>
</dbReference>
<keyword evidence="2" id="KW-0238">DNA-binding</keyword>
<dbReference type="AlphaFoldDB" id="A0A846S3K4"/>
<reference evidence="2 3" key="1">
    <citation type="submission" date="2020-03" db="EMBL/GenBank/DDBJ databases">
        <title>Sequencing the genomes of 1000 actinobacteria strains.</title>
        <authorList>
            <person name="Klenk H.-P."/>
        </authorList>
    </citation>
    <scope>NUCLEOTIDE SEQUENCE [LARGE SCALE GENOMIC DNA]</scope>
    <source>
        <strain evidence="2 3">DSM 18964</strain>
    </source>
</reference>
<feature type="domain" description="HTH marR-type" evidence="1">
    <location>
        <begin position="8"/>
        <end position="140"/>
    </location>
</feature>
<sequence length="155" mass="16951">MTSMSQPHHRIAFLLSQLGADAASGFEQALQSLHITPSDAGLLRLIGRTPGVSQRVLSQQIGVGPSRIVAVLDRLERRELIERRRSRSDRRSHEVSLTANGQEVLAEIRPLAEAHEQAYTDCLSLDEADLLRSLLGRIADSRGLSSEIHRGTAVG</sequence>
<dbReference type="GO" id="GO:0006950">
    <property type="term" value="P:response to stress"/>
    <property type="evidence" value="ECO:0007669"/>
    <property type="project" value="TreeGrafter"/>
</dbReference>
<proteinExistence type="predicted"/>